<name>A0AA40FXZ0_9HYME</name>
<feature type="transmembrane region" description="Helical" evidence="4">
    <location>
        <begin position="160"/>
        <end position="185"/>
    </location>
</feature>
<evidence type="ECO:0000313" key="6">
    <source>
        <dbReference type="EMBL" id="KAK1127264.1"/>
    </source>
</evidence>
<evidence type="ECO:0000313" key="7">
    <source>
        <dbReference type="Proteomes" id="UP001177670"/>
    </source>
</evidence>
<evidence type="ECO:0000256" key="4">
    <source>
        <dbReference type="SAM" id="Phobius"/>
    </source>
</evidence>
<sequence>MLRKATLVLFFTVFFPGTRPDYPDQRETMDNIANKTNEHWAIHTWWSCILILKMNSLTWLTGRVRLARRVIHSEEDRVWFENSDVTLSSTGDGHVDLDRIRSMHRYDLATVLPYLLITPIWLITSPSIVAVRTILPCFTIINLSHTLLYTKPTIDIKRRYCMTILSLMQFCILFYMSVVSTLYYAF</sequence>
<dbReference type="Proteomes" id="UP001177670">
    <property type="component" value="Unassembled WGS sequence"/>
</dbReference>
<feature type="transmembrane region" description="Helical" evidence="4">
    <location>
        <begin position="106"/>
        <end position="123"/>
    </location>
</feature>
<reference evidence="6" key="1">
    <citation type="submission" date="2021-10" db="EMBL/GenBank/DDBJ databases">
        <title>Melipona bicolor Genome sequencing and assembly.</title>
        <authorList>
            <person name="Araujo N.S."/>
            <person name="Arias M.C."/>
        </authorList>
    </citation>
    <scope>NUCLEOTIDE SEQUENCE</scope>
    <source>
        <strain evidence="6">USP_2M_L1-L4_2017</strain>
        <tissue evidence="6">Whole body</tissue>
    </source>
</reference>
<comment type="subcellular location">
    <subcellularLocation>
        <location evidence="1">Endoplasmic reticulum membrane</location>
        <topology evidence="1">Multi-pass membrane protein</topology>
    </subcellularLocation>
</comment>
<keyword evidence="5" id="KW-0732">Signal</keyword>
<feature type="chain" id="PRO_5041260204" description="Glutathione transferase" evidence="5">
    <location>
        <begin position="21"/>
        <end position="186"/>
    </location>
</feature>
<evidence type="ECO:0000256" key="2">
    <source>
        <dbReference type="ARBA" id="ARBA00010459"/>
    </source>
</evidence>
<keyword evidence="7" id="KW-1185">Reference proteome</keyword>
<dbReference type="AlphaFoldDB" id="A0AA40FXZ0"/>
<dbReference type="Gene3D" id="1.20.120.550">
    <property type="entry name" value="Membrane associated eicosanoid/glutathione metabolism-like domain"/>
    <property type="match status" value="1"/>
</dbReference>
<dbReference type="PANTHER" id="PTHR10689">
    <property type="entry name" value="MICROSOMAL GLUTATHIONE S-TRANSFERASE 1"/>
    <property type="match status" value="1"/>
</dbReference>
<keyword evidence="4" id="KW-0812">Transmembrane</keyword>
<evidence type="ECO:0000256" key="1">
    <source>
        <dbReference type="ARBA" id="ARBA00004477"/>
    </source>
</evidence>
<comment type="caution">
    <text evidence="6">The sequence shown here is derived from an EMBL/GenBank/DDBJ whole genome shotgun (WGS) entry which is preliminary data.</text>
</comment>
<dbReference type="EMBL" id="JAHYIQ010000012">
    <property type="protein sequence ID" value="KAK1127264.1"/>
    <property type="molecule type" value="Genomic_DNA"/>
</dbReference>
<keyword evidence="4" id="KW-0472">Membrane</keyword>
<comment type="similarity">
    <text evidence="2">Belongs to the MAPEG family.</text>
</comment>
<keyword evidence="3" id="KW-0256">Endoplasmic reticulum</keyword>
<dbReference type="PANTHER" id="PTHR10689:SF6">
    <property type="entry name" value="MICROSOMAL GLUTATHIONE S-TRANSFERASE 1"/>
    <property type="match status" value="1"/>
</dbReference>
<evidence type="ECO:0000256" key="3">
    <source>
        <dbReference type="ARBA" id="ARBA00022824"/>
    </source>
</evidence>
<evidence type="ECO:0000256" key="5">
    <source>
        <dbReference type="SAM" id="SignalP"/>
    </source>
</evidence>
<organism evidence="6 7">
    <name type="scientific">Melipona bicolor</name>
    <dbReference type="NCBI Taxonomy" id="60889"/>
    <lineage>
        <taxon>Eukaryota</taxon>
        <taxon>Metazoa</taxon>
        <taxon>Ecdysozoa</taxon>
        <taxon>Arthropoda</taxon>
        <taxon>Hexapoda</taxon>
        <taxon>Insecta</taxon>
        <taxon>Pterygota</taxon>
        <taxon>Neoptera</taxon>
        <taxon>Endopterygota</taxon>
        <taxon>Hymenoptera</taxon>
        <taxon>Apocrita</taxon>
        <taxon>Aculeata</taxon>
        <taxon>Apoidea</taxon>
        <taxon>Anthophila</taxon>
        <taxon>Apidae</taxon>
        <taxon>Melipona</taxon>
    </lineage>
</organism>
<dbReference type="InterPro" id="IPR040162">
    <property type="entry name" value="MGST1-like"/>
</dbReference>
<feature type="signal peptide" evidence="5">
    <location>
        <begin position="1"/>
        <end position="20"/>
    </location>
</feature>
<keyword evidence="4" id="KW-1133">Transmembrane helix</keyword>
<accession>A0AA40FXZ0</accession>
<protein>
    <recommendedName>
        <fullName evidence="8">Glutathione transferase</fullName>
    </recommendedName>
</protein>
<gene>
    <name evidence="6" type="ORF">K0M31_003808</name>
</gene>
<dbReference type="GO" id="GO:0005789">
    <property type="term" value="C:endoplasmic reticulum membrane"/>
    <property type="evidence" value="ECO:0007669"/>
    <property type="project" value="UniProtKB-SubCell"/>
</dbReference>
<dbReference type="InterPro" id="IPR023352">
    <property type="entry name" value="MAPEG-like_dom_sf"/>
</dbReference>
<proteinExistence type="inferred from homology"/>
<feature type="transmembrane region" description="Helical" evidence="4">
    <location>
        <begin position="129"/>
        <end position="148"/>
    </location>
</feature>
<dbReference type="SUPFAM" id="SSF161084">
    <property type="entry name" value="MAPEG domain-like"/>
    <property type="match status" value="1"/>
</dbReference>
<evidence type="ECO:0008006" key="8">
    <source>
        <dbReference type="Google" id="ProtNLM"/>
    </source>
</evidence>